<dbReference type="Gene3D" id="3.40.50.2000">
    <property type="entry name" value="Glycogen Phosphorylase B"/>
    <property type="match status" value="2"/>
</dbReference>
<dbReference type="PANTHER" id="PTHR45947:SF3">
    <property type="entry name" value="SULFOQUINOVOSYL TRANSFERASE SQD2"/>
    <property type="match status" value="1"/>
</dbReference>
<dbReference type="EMBL" id="CP068595">
    <property type="protein sequence ID" value="QQZ61714.1"/>
    <property type="molecule type" value="Genomic_DNA"/>
</dbReference>
<proteinExistence type="predicted"/>
<dbReference type="RefSeq" id="WP_202677030.1">
    <property type="nucleotide sequence ID" value="NZ_CP068595.1"/>
</dbReference>
<dbReference type="Proteomes" id="UP000595841">
    <property type="component" value="Chromosome"/>
</dbReference>
<dbReference type="PANTHER" id="PTHR45947">
    <property type="entry name" value="SULFOQUINOVOSYL TRANSFERASE SQD2"/>
    <property type="match status" value="1"/>
</dbReference>
<organism evidence="3 4">
    <name type="scientific">Paenibacillus sonchi</name>
    <dbReference type="NCBI Taxonomy" id="373687"/>
    <lineage>
        <taxon>Bacteria</taxon>
        <taxon>Bacillati</taxon>
        <taxon>Bacillota</taxon>
        <taxon>Bacilli</taxon>
        <taxon>Bacillales</taxon>
        <taxon>Paenibacillaceae</taxon>
        <taxon>Paenibacillus</taxon>
        <taxon>Paenibacillus sonchi group</taxon>
    </lineage>
</organism>
<accession>A0A974PCX3</accession>
<evidence type="ECO:0000259" key="2">
    <source>
        <dbReference type="Pfam" id="PF00534"/>
    </source>
</evidence>
<dbReference type="CDD" id="cd03801">
    <property type="entry name" value="GT4_PimA-like"/>
    <property type="match status" value="1"/>
</dbReference>
<dbReference type="Pfam" id="PF00534">
    <property type="entry name" value="Glycos_transf_1"/>
    <property type="match status" value="1"/>
</dbReference>
<keyword evidence="4" id="KW-1185">Reference proteome</keyword>
<feature type="domain" description="Glycosyl transferase family 1" evidence="2">
    <location>
        <begin position="198"/>
        <end position="369"/>
    </location>
</feature>
<dbReference type="InterPro" id="IPR001296">
    <property type="entry name" value="Glyco_trans_1"/>
</dbReference>
<dbReference type="InterPro" id="IPR050194">
    <property type="entry name" value="Glycosyltransferase_grp1"/>
</dbReference>
<evidence type="ECO:0000313" key="3">
    <source>
        <dbReference type="EMBL" id="QQZ61714.1"/>
    </source>
</evidence>
<protein>
    <submittedName>
        <fullName evidence="3">Glycosyltransferase family 4 protein</fullName>
    </submittedName>
</protein>
<feature type="region of interest" description="Disordered" evidence="1">
    <location>
        <begin position="401"/>
        <end position="523"/>
    </location>
</feature>
<dbReference type="GO" id="GO:0016757">
    <property type="term" value="F:glycosyltransferase activity"/>
    <property type="evidence" value="ECO:0007669"/>
    <property type="project" value="InterPro"/>
</dbReference>
<reference evidence="3 4" key="1">
    <citation type="submission" date="2021-01" db="EMBL/GenBank/DDBJ databases">
        <title>Whole genome sequence of Paenibacillus sonchi LMG 24727 for comparative genomics.</title>
        <authorList>
            <person name="Lee G."/>
            <person name="Kim M.-J."/>
            <person name="Lim K."/>
            <person name="Shin J.-H."/>
        </authorList>
    </citation>
    <scope>NUCLEOTIDE SEQUENCE [LARGE SCALE GENOMIC DNA]</scope>
    <source>
        <strain evidence="3 4">LMG 24727</strain>
    </source>
</reference>
<feature type="compositionally biased region" description="Pro residues" evidence="1">
    <location>
        <begin position="419"/>
        <end position="451"/>
    </location>
</feature>
<evidence type="ECO:0000256" key="1">
    <source>
        <dbReference type="SAM" id="MobiDB-lite"/>
    </source>
</evidence>
<dbReference type="KEGG" id="pson:JI735_02880"/>
<dbReference type="SUPFAM" id="SSF53756">
    <property type="entry name" value="UDP-Glycosyltransferase/glycogen phosphorylase"/>
    <property type="match status" value="1"/>
</dbReference>
<name>A0A974PCX3_9BACL</name>
<evidence type="ECO:0000313" key="4">
    <source>
        <dbReference type="Proteomes" id="UP000595841"/>
    </source>
</evidence>
<dbReference type="AlphaFoldDB" id="A0A974PCX3"/>
<feature type="compositionally biased region" description="Low complexity" evidence="1">
    <location>
        <begin position="409"/>
        <end position="418"/>
    </location>
</feature>
<sequence length="523" mass="57496">MADKATIVLFSHVSNTRSITGAEKLLLFFSRELSPYFNCVLVAPQEGKLTRQARNNGLNVQLLTIPLVYGMYTPYAGLEPDIRKFQEKLEYGELVEWLAALRPAFIISSTCVHALPAMAAKSLGIPVVWKISETITDNDFTSISTELIHKNSDEILAISHTAASCFPEDIRAEKVTQLPPSWNDSEMMFEAWSKLRSERRRDLRVAPKEPLIGYISSFINKEKGLEHFVKMAVLVSKEHPEAKFMVVGTPGDKSYYERCVRKVKLEGLTSYFKFVGYEESLPEVYCAMDMLVVPSLIREGFGMTALEGLAFGKPVVAYASGGLYEILHAAGCGELLAPVGDIDQLAQRVNSLLKEPGLAAVVGSQARERVEAVYGPAAYRARLLGLAEKWHLRYCPALPEPVSEPEPPAAAEASDSSGPAPPPQPAPPQPAPPQPAPPQPAPPQPAPPQPEPQRRTPASRAARLRRGKLRRGKLRRAASRARSRPRPGRKRRAAGSARRRSSGGKPRRAGHARRKAKRRGKAA</sequence>
<gene>
    <name evidence="3" type="ORF">JI735_02880</name>
</gene>
<feature type="compositionally biased region" description="Basic residues" evidence="1">
    <location>
        <begin position="462"/>
        <end position="523"/>
    </location>
</feature>